<comment type="caution">
    <text evidence="2">The sequence shown here is derived from an EMBL/GenBank/DDBJ whole genome shotgun (WGS) entry which is preliminary data.</text>
</comment>
<name>A0AAV7SBI7_PLEWA</name>
<dbReference type="AlphaFoldDB" id="A0AAV7SBI7"/>
<evidence type="ECO:0000313" key="2">
    <source>
        <dbReference type="EMBL" id="KAJ1161347.1"/>
    </source>
</evidence>
<dbReference type="Proteomes" id="UP001066276">
    <property type="component" value="Chromosome 4_2"/>
</dbReference>
<evidence type="ECO:0008006" key="4">
    <source>
        <dbReference type="Google" id="ProtNLM"/>
    </source>
</evidence>
<organism evidence="2 3">
    <name type="scientific">Pleurodeles waltl</name>
    <name type="common">Iberian ribbed newt</name>
    <dbReference type="NCBI Taxonomy" id="8319"/>
    <lineage>
        <taxon>Eukaryota</taxon>
        <taxon>Metazoa</taxon>
        <taxon>Chordata</taxon>
        <taxon>Craniata</taxon>
        <taxon>Vertebrata</taxon>
        <taxon>Euteleostomi</taxon>
        <taxon>Amphibia</taxon>
        <taxon>Batrachia</taxon>
        <taxon>Caudata</taxon>
        <taxon>Salamandroidea</taxon>
        <taxon>Salamandridae</taxon>
        <taxon>Pleurodelinae</taxon>
        <taxon>Pleurodeles</taxon>
    </lineage>
</organism>
<reference evidence="2" key="1">
    <citation type="journal article" date="2022" name="bioRxiv">
        <title>Sequencing and chromosome-scale assembly of the giantPleurodeles waltlgenome.</title>
        <authorList>
            <person name="Brown T."/>
            <person name="Elewa A."/>
            <person name="Iarovenko S."/>
            <person name="Subramanian E."/>
            <person name="Araus A.J."/>
            <person name="Petzold A."/>
            <person name="Susuki M."/>
            <person name="Suzuki K.-i.T."/>
            <person name="Hayashi T."/>
            <person name="Toyoda A."/>
            <person name="Oliveira C."/>
            <person name="Osipova E."/>
            <person name="Leigh N.D."/>
            <person name="Simon A."/>
            <person name="Yun M.H."/>
        </authorList>
    </citation>
    <scope>NUCLEOTIDE SEQUENCE</scope>
    <source>
        <strain evidence="2">20211129_DDA</strain>
        <tissue evidence="2">Liver</tissue>
    </source>
</reference>
<proteinExistence type="predicted"/>
<dbReference type="EMBL" id="JANPWB010000008">
    <property type="protein sequence ID" value="KAJ1161347.1"/>
    <property type="molecule type" value="Genomic_DNA"/>
</dbReference>
<evidence type="ECO:0000313" key="3">
    <source>
        <dbReference type="Proteomes" id="UP001066276"/>
    </source>
</evidence>
<accession>A0AAV7SBI7</accession>
<feature type="region of interest" description="Disordered" evidence="1">
    <location>
        <begin position="96"/>
        <end position="123"/>
    </location>
</feature>
<protein>
    <recommendedName>
        <fullName evidence="4">Retrotransposon gag domain-containing protein</fullName>
    </recommendedName>
</protein>
<keyword evidence="3" id="KW-1185">Reference proteome</keyword>
<sequence>MNRLLRKQEKHEDIESYVSALKQLASRCKFGGLHDELVRDQIVMYTKNKTKQERLWMEGEANLKDIIAMVKKAELSERCAKVTLAQDKKTVEVVGKVSDGKKKKGSTGRQTIQGRKKKRMDKSDRTRNVFSLWMCLPLCEV</sequence>
<evidence type="ECO:0000256" key="1">
    <source>
        <dbReference type="SAM" id="MobiDB-lite"/>
    </source>
</evidence>
<gene>
    <name evidence="2" type="ORF">NDU88_001834</name>
</gene>